<comment type="caution">
    <text evidence="1">The sequence shown here is derived from an EMBL/GenBank/DDBJ whole genome shotgun (WGS) entry which is preliminary data.</text>
</comment>
<dbReference type="Proteomes" id="UP000030832">
    <property type="component" value="Unassembled WGS sequence"/>
</dbReference>
<dbReference type="RefSeq" id="WP_034626382.1">
    <property type="nucleotide sequence ID" value="NZ_JRJU01000003.1"/>
</dbReference>
<accession>A0A0B0IFU6</accession>
<dbReference type="InterPro" id="IPR038666">
    <property type="entry name" value="SSP1_head-tail_sf"/>
</dbReference>
<dbReference type="Gene3D" id="2.40.10.270">
    <property type="entry name" value="Bacteriophage SPP1 head-tail adaptor protein"/>
    <property type="match status" value="1"/>
</dbReference>
<dbReference type="InterPro" id="IPR008767">
    <property type="entry name" value="Phage_SPP1_head-tail_adaptor"/>
</dbReference>
<dbReference type="eggNOG" id="COG5614">
    <property type="taxonomic scope" value="Bacteria"/>
</dbReference>
<dbReference type="NCBIfam" id="TIGR01563">
    <property type="entry name" value="gp16_SPP1"/>
    <property type="match status" value="1"/>
</dbReference>
<dbReference type="STRING" id="333138.LQ50_04280"/>
<dbReference type="OrthoDB" id="3078425at2"/>
<organism evidence="1 2">
    <name type="scientific">Halalkalibacter okhensis</name>
    <dbReference type="NCBI Taxonomy" id="333138"/>
    <lineage>
        <taxon>Bacteria</taxon>
        <taxon>Bacillati</taxon>
        <taxon>Bacillota</taxon>
        <taxon>Bacilli</taxon>
        <taxon>Bacillales</taxon>
        <taxon>Bacillaceae</taxon>
        <taxon>Halalkalibacter</taxon>
    </lineage>
</organism>
<dbReference type="AlphaFoldDB" id="A0A0B0IFU6"/>
<dbReference type="Pfam" id="PF05521">
    <property type="entry name" value="Phage_HCP"/>
    <property type="match status" value="1"/>
</dbReference>
<dbReference type="EMBL" id="JRJU01000003">
    <property type="protein sequence ID" value="KHF41448.1"/>
    <property type="molecule type" value="Genomic_DNA"/>
</dbReference>
<protein>
    <submittedName>
        <fullName evidence="1">Phage head-tail adapter protein</fullName>
    </submittedName>
</protein>
<keyword evidence="2" id="KW-1185">Reference proteome</keyword>
<evidence type="ECO:0000313" key="1">
    <source>
        <dbReference type="EMBL" id="KHF41448.1"/>
    </source>
</evidence>
<reference evidence="1 2" key="1">
    <citation type="submission" date="2014-09" db="EMBL/GenBank/DDBJ databases">
        <title>Genome sequencing and annotation of Bacillus Okhensis strain Kh10-101T.</title>
        <authorList>
            <person name="Prakash J.S."/>
        </authorList>
    </citation>
    <scope>NUCLEOTIDE SEQUENCE [LARGE SCALE GENOMIC DNA]</scope>
    <source>
        <strain evidence="2">Kh10-101T</strain>
    </source>
</reference>
<gene>
    <name evidence="1" type="ORF">LQ50_04280</name>
</gene>
<proteinExistence type="predicted"/>
<sequence>MSFGKMRTMIDIIQTQSIKDEDGFTTEEELTLASTRAYKEDRHGNEAWKNRASFSTATSLFRFRKPHDINVTTALKVVCRGERYNILSVEDLKERGMYLEVLAEKIVGSKG</sequence>
<evidence type="ECO:0000313" key="2">
    <source>
        <dbReference type="Proteomes" id="UP000030832"/>
    </source>
</evidence>
<name>A0A0B0IFU6_9BACI</name>